<evidence type="ECO:0000256" key="5">
    <source>
        <dbReference type="SAM" id="MobiDB-lite"/>
    </source>
</evidence>
<feature type="domain" description="MYND-type" evidence="6">
    <location>
        <begin position="139"/>
        <end position="189"/>
    </location>
</feature>
<proteinExistence type="predicted"/>
<feature type="region of interest" description="Disordered" evidence="5">
    <location>
        <begin position="108"/>
        <end position="144"/>
    </location>
</feature>
<dbReference type="OrthoDB" id="5945798at2759"/>
<dbReference type="AlphaFoldDB" id="G2Q8A8"/>
<dbReference type="HOGENOM" id="CLU_076139_0_0_1"/>
<dbReference type="RefSeq" id="XP_003662256.1">
    <property type="nucleotide sequence ID" value="XM_003662208.1"/>
</dbReference>
<accession>G2Q8A8</accession>
<name>G2Q8A8_THET4</name>
<keyword evidence="8" id="KW-1185">Reference proteome</keyword>
<gene>
    <name evidence="7" type="ORF">MYCTH_106609</name>
</gene>
<dbReference type="EMBL" id="CP003003">
    <property type="protein sequence ID" value="AEO57011.1"/>
    <property type="molecule type" value="Genomic_DNA"/>
</dbReference>
<feature type="compositionally biased region" description="Gly residues" evidence="5">
    <location>
        <begin position="115"/>
        <end position="133"/>
    </location>
</feature>
<evidence type="ECO:0000256" key="1">
    <source>
        <dbReference type="ARBA" id="ARBA00022723"/>
    </source>
</evidence>
<evidence type="ECO:0000313" key="7">
    <source>
        <dbReference type="EMBL" id="AEO57011.1"/>
    </source>
</evidence>
<dbReference type="Pfam" id="PF01753">
    <property type="entry name" value="zf-MYND"/>
    <property type="match status" value="1"/>
</dbReference>
<dbReference type="InParanoid" id="G2Q8A8"/>
<dbReference type="STRING" id="573729.G2Q8A8"/>
<dbReference type="GO" id="GO:0008270">
    <property type="term" value="F:zinc ion binding"/>
    <property type="evidence" value="ECO:0007669"/>
    <property type="project" value="UniProtKB-KW"/>
</dbReference>
<reference evidence="7 8" key="1">
    <citation type="journal article" date="2011" name="Nat. Biotechnol.">
        <title>Comparative genomic analysis of the thermophilic biomass-degrading fungi Myceliophthora thermophila and Thielavia terrestris.</title>
        <authorList>
            <person name="Berka R.M."/>
            <person name="Grigoriev I.V."/>
            <person name="Otillar R."/>
            <person name="Salamov A."/>
            <person name="Grimwood J."/>
            <person name="Reid I."/>
            <person name="Ishmael N."/>
            <person name="John T."/>
            <person name="Darmond C."/>
            <person name="Moisan M.-C."/>
            <person name="Henrissat B."/>
            <person name="Coutinho P.M."/>
            <person name="Lombard V."/>
            <person name="Natvig D.O."/>
            <person name="Lindquist E."/>
            <person name="Schmutz J."/>
            <person name="Lucas S."/>
            <person name="Harris P."/>
            <person name="Powlowski J."/>
            <person name="Bellemare A."/>
            <person name="Taylor D."/>
            <person name="Butler G."/>
            <person name="de Vries R.P."/>
            <person name="Allijn I.E."/>
            <person name="van den Brink J."/>
            <person name="Ushinsky S."/>
            <person name="Storms R."/>
            <person name="Powell A.J."/>
            <person name="Paulsen I.T."/>
            <person name="Elbourne L.D.H."/>
            <person name="Baker S.E."/>
            <person name="Magnuson J."/>
            <person name="LaBoissiere S."/>
            <person name="Clutterbuck A.J."/>
            <person name="Martinez D."/>
            <person name="Wogulis M."/>
            <person name="de Leon A.L."/>
            <person name="Rey M.W."/>
            <person name="Tsang A."/>
        </authorList>
    </citation>
    <scope>NUCLEOTIDE SEQUENCE [LARGE SCALE GENOMIC DNA]</scope>
    <source>
        <strain evidence="8">ATCC 42464 / BCRC 31852 / DSM 1799</strain>
    </source>
</reference>
<dbReference type="SUPFAM" id="SSF144232">
    <property type="entry name" value="HIT/MYND zinc finger-like"/>
    <property type="match status" value="1"/>
</dbReference>
<keyword evidence="3" id="KW-0862">Zinc</keyword>
<keyword evidence="2 4" id="KW-0863">Zinc-finger</keyword>
<sequence length="200" mass="20370">MTLTKPTLVCTDAAGTRFAVVFDSRTGAPPGVGTADDADPDDALDLARLGYKKGATLVLPGARRTRPRDSSGGSSGAGFVSLSRADEAGVRVVPAGLRVLTRVGASLRARDGDGNEGGGGDGAEVGGGGGGGGRRPRGCESCGRTTRKGAEAEEGKAGLMRCTGCGEMEYCSKECQIKGWNEDGHKGECKVIKAIRAVWP</sequence>
<dbReference type="eggNOG" id="ENOG502QR5D">
    <property type="taxonomic scope" value="Eukaryota"/>
</dbReference>
<dbReference type="Proteomes" id="UP000007322">
    <property type="component" value="Chromosome 2"/>
</dbReference>
<dbReference type="Gene3D" id="6.10.140.2220">
    <property type="match status" value="1"/>
</dbReference>
<dbReference type="OMA" id="ECQVKGW"/>
<dbReference type="InterPro" id="IPR002893">
    <property type="entry name" value="Znf_MYND"/>
</dbReference>
<dbReference type="GeneID" id="11512309"/>
<evidence type="ECO:0000256" key="4">
    <source>
        <dbReference type="PROSITE-ProRule" id="PRU00134"/>
    </source>
</evidence>
<dbReference type="VEuPathDB" id="FungiDB:MYCTH_106609"/>
<keyword evidence="1" id="KW-0479">Metal-binding</keyword>
<organism evidence="7 8">
    <name type="scientific">Thermothelomyces thermophilus (strain ATCC 42464 / BCRC 31852 / DSM 1799)</name>
    <name type="common">Sporotrichum thermophile</name>
    <dbReference type="NCBI Taxonomy" id="573729"/>
    <lineage>
        <taxon>Eukaryota</taxon>
        <taxon>Fungi</taxon>
        <taxon>Dikarya</taxon>
        <taxon>Ascomycota</taxon>
        <taxon>Pezizomycotina</taxon>
        <taxon>Sordariomycetes</taxon>
        <taxon>Sordariomycetidae</taxon>
        <taxon>Sordariales</taxon>
        <taxon>Chaetomiaceae</taxon>
        <taxon>Thermothelomyces</taxon>
    </lineage>
</organism>
<evidence type="ECO:0000256" key="3">
    <source>
        <dbReference type="ARBA" id="ARBA00022833"/>
    </source>
</evidence>
<protein>
    <recommendedName>
        <fullName evidence="6">MYND-type domain-containing protein</fullName>
    </recommendedName>
</protein>
<dbReference type="PROSITE" id="PS50865">
    <property type="entry name" value="ZF_MYND_2"/>
    <property type="match status" value="1"/>
</dbReference>
<dbReference type="KEGG" id="mtm:MYCTH_106609"/>
<evidence type="ECO:0000259" key="6">
    <source>
        <dbReference type="PROSITE" id="PS50865"/>
    </source>
</evidence>
<evidence type="ECO:0000256" key="2">
    <source>
        <dbReference type="ARBA" id="ARBA00022771"/>
    </source>
</evidence>
<evidence type="ECO:0000313" key="8">
    <source>
        <dbReference type="Proteomes" id="UP000007322"/>
    </source>
</evidence>